<dbReference type="InterPro" id="IPR036770">
    <property type="entry name" value="Ankyrin_rpt-contain_sf"/>
</dbReference>
<feature type="transmembrane region" description="Helical" evidence="6">
    <location>
        <begin position="1839"/>
        <end position="1857"/>
    </location>
</feature>
<feature type="compositionally biased region" description="Basic and acidic residues" evidence="5">
    <location>
        <begin position="336"/>
        <end position="349"/>
    </location>
</feature>
<keyword evidence="2 3" id="KW-0040">ANK repeat</keyword>
<feature type="coiled-coil region" evidence="4">
    <location>
        <begin position="954"/>
        <end position="1015"/>
    </location>
</feature>
<feature type="compositionally biased region" description="Acidic residues" evidence="5">
    <location>
        <begin position="612"/>
        <end position="625"/>
    </location>
</feature>
<evidence type="ECO:0000256" key="4">
    <source>
        <dbReference type="SAM" id="Coils"/>
    </source>
</evidence>
<feature type="repeat" description="ANK" evidence="3">
    <location>
        <begin position="534"/>
        <end position="566"/>
    </location>
</feature>
<comment type="caution">
    <text evidence="7">The sequence shown here is derived from an EMBL/GenBank/DDBJ whole genome shotgun (WGS) entry which is preliminary data.</text>
</comment>
<dbReference type="PANTHER" id="PTHR24198:SF165">
    <property type="entry name" value="ANKYRIN REPEAT-CONTAINING PROTEIN-RELATED"/>
    <property type="match status" value="1"/>
</dbReference>
<feature type="repeat" description="ANK" evidence="3">
    <location>
        <begin position="1432"/>
        <end position="1464"/>
    </location>
</feature>
<evidence type="ECO:0000256" key="3">
    <source>
        <dbReference type="PROSITE-ProRule" id="PRU00023"/>
    </source>
</evidence>
<dbReference type="InterPro" id="IPR002110">
    <property type="entry name" value="Ankyrin_rpt"/>
</dbReference>
<dbReference type="SUPFAM" id="SSF103473">
    <property type="entry name" value="MFS general substrate transporter"/>
    <property type="match status" value="1"/>
</dbReference>
<dbReference type="GeneID" id="36554461"/>
<evidence type="ECO:0000256" key="1">
    <source>
        <dbReference type="ARBA" id="ARBA00022737"/>
    </source>
</evidence>
<keyword evidence="1" id="KW-0677">Repeat</keyword>
<dbReference type="PANTHER" id="PTHR24198">
    <property type="entry name" value="ANKYRIN REPEAT AND PROTEIN KINASE DOMAIN-CONTAINING PROTEIN"/>
    <property type="match status" value="1"/>
</dbReference>
<protein>
    <submittedName>
        <fullName evidence="7">Ankyrin</fullName>
    </submittedName>
</protein>
<feature type="region of interest" description="Disordered" evidence="5">
    <location>
        <begin position="594"/>
        <end position="660"/>
    </location>
</feature>
<dbReference type="InterPro" id="IPR036259">
    <property type="entry name" value="MFS_trans_sf"/>
</dbReference>
<feature type="compositionally biased region" description="Polar residues" evidence="5">
    <location>
        <begin position="1621"/>
        <end position="1633"/>
    </location>
</feature>
<keyword evidence="4" id="KW-0175">Coiled coil</keyword>
<feature type="repeat" description="ANK" evidence="3">
    <location>
        <begin position="567"/>
        <end position="599"/>
    </location>
</feature>
<name>A0A2I2G9U8_9EURO</name>
<dbReference type="PROSITE" id="PS50297">
    <property type="entry name" value="ANK_REP_REGION"/>
    <property type="match status" value="3"/>
</dbReference>
<evidence type="ECO:0000256" key="6">
    <source>
        <dbReference type="SAM" id="Phobius"/>
    </source>
</evidence>
<evidence type="ECO:0000313" key="7">
    <source>
        <dbReference type="EMBL" id="PLB49657.1"/>
    </source>
</evidence>
<dbReference type="Gene3D" id="1.20.1250.20">
    <property type="entry name" value="MFS general substrate transporter like domains"/>
    <property type="match status" value="1"/>
</dbReference>
<evidence type="ECO:0000313" key="8">
    <source>
        <dbReference type="Proteomes" id="UP000234275"/>
    </source>
</evidence>
<keyword evidence="6" id="KW-0472">Membrane</keyword>
<dbReference type="Proteomes" id="UP000234275">
    <property type="component" value="Unassembled WGS sequence"/>
</dbReference>
<dbReference type="EMBL" id="MSFO01000004">
    <property type="protein sequence ID" value="PLB49657.1"/>
    <property type="molecule type" value="Genomic_DNA"/>
</dbReference>
<keyword evidence="8" id="KW-1185">Reference proteome</keyword>
<dbReference type="RefSeq" id="XP_024704959.1">
    <property type="nucleotide sequence ID" value="XM_024846762.1"/>
</dbReference>
<feature type="region of interest" description="Disordered" evidence="5">
    <location>
        <begin position="1621"/>
        <end position="1640"/>
    </location>
</feature>
<organism evidence="7 8">
    <name type="scientific">Aspergillus steynii IBT 23096</name>
    <dbReference type="NCBI Taxonomy" id="1392250"/>
    <lineage>
        <taxon>Eukaryota</taxon>
        <taxon>Fungi</taxon>
        <taxon>Dikarya</taxon>
        <taxon>Ascomycota</taxon>
        <taxon>Pezizomycotina</taxon>
        <taxon>Eurotiomycetes</taxon>
        <taxon>Eurotiomycetidae</taxon>
        <taxon>Eurotiales</taxon>
        <taxon>Aspergillaceae</taxon>
        <taxon>Aspergillus</taxon>
        <taxon>Aspergillus subgen. Circumdati</taxon>
    </lineage>
</organism>
<keyword evidence="6" id="KW-0812">Transmembrane</keyword>
<evidence type="ECO:0000256" key="2">
    <source>
        <dbReference type="ARBA" id="ARBA00023043"/>
    </source>
</evidence>
<dbReference type="SUPFAM" id="SSF48403">
    <property type="entry name" value="Ankyrin repeat"/>
    <property type="match status" value="3"/>
</dbReference>
<feature type="region of interest" description="Disordered" evidence="5">
    <location>
        <begin position="336"/>
        <end position="371"/>
    </location>
</feature>
<evidence type="ECO:0000256" key="5">
    <source>
        <dbReference type="SAM" id="MobiDB-lite"/>
    </source>
</evidence>
<dbReference type="VEuPathDB" id="FungiDB:P170DRAFT_409219"/>
<proteinExistence type="predicted"/>
<reference evidence="7 8" key="1">
    <citation type="submission" date="2016-12" db="EMBL/GenBank/DDBJ databases">
        <title>The genomes of Aspergillus section Nigri reveals drivers in fungal speciation.</title>
        <authorList>
            <consortium name="DOE Joint Genome Institute"/>
            <person name="Vesth T.C."/>
            <person name="Nybo J."/>
            <person name="Theobald S."/>
            <person name="Brandl J."/>
            <person name="Frisvad J.C."/>
            <person name="Nielsen K.F."/>
            <person name="Lyhne E.K."/>
            <person name="Kogle M.E."/>
            <person name="Kuo A."/>
            <person name="Riley R."/>
            <person name="Clum A."/>
            <person name="Nolan M."/>
            <person name="Lipzen A."/>
            <person name="Salamov A."/>
            <person name="Henrissat B."/>
            <person name="Wiebenga A."/>
            <person name="De Vries R.P."/>
            <person name="Grigoriev I.V."/>
            <person name="Mortensen U.H."/>
            <person name="Andersen M.R."/>
            <person name="Baker S.E."/>
        </authorList>
    </citation>
    <scope>NUCLEOTIDE SEQUENCE [LARGE SCALE GENOMIC DNA]</scope>
    <source>
        <strain evidence="7 8">IBT 23096</strain>
    </source>
</reference>
<dbReference type="Gene3D" id="1.25.40.20">
    <property type="entry name" value="Ankyrin repeat-containing domain"/>
    <property type="match status" value="5"/>
</dbReference>
<keyword evidence="6" id="KW-1133">Transmembrane helix</keyword>
<sequence>MSSTLPSLPVKHHDLVPWIRNHPDTPIDELIKPYNEHEAVVRKLFAQEPSNPLLQNNHLNITPLYDQTGSNDVRTRARNPAAETPEVREKYVLPLRDDARRPNGSPAIVPSLNEFKKNFNIFSELSLSDMDWSNVVVAGSAVVTSLLPVPEKYRSSKRALRQFYHDKFAPASDVDLFLYGLTEEEAIAKIKLIEDKVKNAILYETTTVRTKNTITIVSQYPTRHVQIVLRIYKSIAEILTGFDVDCSCAAYDGNQVYVSPRALAAYVTQTNQIDLSRRSPSYENRLSKYSHRGFEIFWPALDRSRVDPTIFERSFSRTVGLARLLVLEKLPRSSDREQYMDQRRQERGRPARVQRGRNGLNGNIKGDWEDETPEWMEGDEVSEYNTVTIPYGPRFHAKRIEKLLYTKDLLLNAEWNKPKTREVHLHRHPAFFGTVEDVIHDCCGHCPEPVTPEEKEVAGKESKTYISGEISFIKDDPGRQEVGSFNPITETDWTEMAYIGNTERLCHAIVDHDLDAVKDWLAGEPADPNSRDYTGRAPLHLACMTSTPAIVQCLVDHGARLTARVADGRTALHIAAARGSVDIVRILLHKSEENEAEEDKKAELRRAKTAQDAEDALEDTDEDVEVISNKDGASSTGSYVHVEKESEDADTLPGDENNEEPDIYDINVISWDTRTSPLHLAILHGQVGVVEELVSSFGADVLLPIKLLNSYDNNPRAAILTLVLALRLPMEQAKAMTEKLLRLGATPTQADLDHNTPLHYIAATSYHELLDVFVKYNKPATQKALNHCATNGQTWRPIMYSTLMMAIAAKDSATAVSLLEHGAPPFLAFENWFKSAAAGAPYIRSNQGDTNMENFRHDTTQPIVQAVFEELPTVVLEVLKRGADPNTLSPSGHKVRDSGYEPRYDMGKSLLDCVRDKLQELRQYKGEHQVGSDLRQLEPHEVYLDGLQEGSYKMWVAKEQIQDAEAEYEKEMENQRQRARRYGEEEGVEEKKEAVSSLIQEFERVEQTLVDMQAKTFREIFPDIEPAKPADVSNSPPYTPEPFKLKFDFHIHELTDEKRVGYFKLFEAAWSGDLPTVQALTLGMWGDENKQQPLQISAMDWNRMTPFSIAVLRGHLEMANVMLEIAQAQYKVVETKRDQRYEMDDASDEGDSDSDGSEGIRITSEVVDDKFTVDDIGALDFDAGSTDSPSDMLGRLYPVSIFIQKANSSFGQKRFKYDGLFEYAIWTDNAPVLALLLEMGQKYQARDEETEPRIYTIDEDLVYMAIEHGRTRCLEEIISRTGADLPINELVKNSGVQLQEKPKYYQGLSIHGRKRADWAAGGRETHQPDTNQTPPLLVSAFRGSLPSCEYFLGTAPARHYLNFTKSHAEDKRLKLLAQSSDGVEKSITKWLSTRSHLVLHCAVMAKTTPESTELVQYLITHHTECIEAKSLAGHTPLALAYALRRVEFAKLLINAGANQAIRDGSGNNLVHLMLCGMESDGLEVPDNVTKLLSLLDTRLVYSMLTERSSDGPGSLTPLARWINETLGRRYYRRGLNFNLETDERVEIVRSILDFAAPTNQKHLEMLDGTGNTPVHDAVKAQVPRIFELMIDRRPDLLHRENSTGTTPLELAVDAWVTEATANPPSLPSKTSSDFWDGREDECRPVVDRDPASFLPKPPLTSERKTICDISRARAGTRSEKRKLVSLNEANEVAKRLAVQSEAKARAARDMERRNGDDYVEEVLRTDEVMKWYGTARCYDLKRNTSNSLDWGDEKVPDPVHHESVVPAIVTIENFRVLGMDPQDEEFYMNFSMERRKKVKRKVDIRLVPMLAVLYLISHLDRSNIGNAKIEGLVDDLGLSGIQWNIVLSIFFVPYVLLGMSSSLRPSRPS</sequence>
<feature type="compositionally biased region" description="Basic and acidic residues" evidence="5">
    <location>
        <begin position="594"/>
        <end position="611"/>
    </location>
</feature>
<dbReference type="Pfam" id="PF12796">
    <property type="entry name" value="Ank_2"/>
    <property type="match status" value="1"/>
</dbReference>
<dbReference type="SMART" id="SM00248">
    <property type="entry name" value="ANK"/>
    <property type="match status" value="10"/>
</dbReference>
<dbReference type="OrthoDB" id="539213at2759"/>
<dbReference type="Pfam" id="PF00023">
    <property type="entry name" value="Ank"/>
    <property type="match status" value="1"/>
</dbReference>
<dbReference type="PROSITE" id="PS50088">
    <property type="entry name" value="ANK_REPEAT"/>
    <property type="match status" value="3"/>
</dbReference>
<accession>A0A2I2G9U8</accession>
<gene>
    <name evidence="7" type="ORF">P170DRAFT_409219</name>
</gene>